<feature type="compositionally biased region" description="Acidic residues" evidence="1">
    <location>
        <begin position="47"/>
        <end position="93"/>
    </location>
</feature>
<sequence length="227" mass="25823">MSNFDRYTRVNKFEKRRKNTKAISVLLLLGGLLIVVLVGFWIFGGNDEEEASNDENNNEETESSIIEEDNEEEDSDSSEDNNATEDGADEEQTENTYESNTETNEENTHEEDIETEEADPVSDDENVIDAYTGNWQPVGTEQEGPHTTQFVVDSQDWMEMEKAIRLATGLVEENMITWFIGNGGEQKAIGTVSNSANTEYYRVYLTWVDHEGWKPTLVEVLQENDKD</sequence>
<gene>
    <name evidence="4" type="ORF">ACFSJF_17895</name>
</gene>
<dbReference type="Pfam" id="PF07423">
    <property type="entry name" value="DUF1510"/>
    <property type="match status" value="1"/>
</dbReference>
<dbReference type="Proteomes" id="UP001597383">
    <property type="component" value="Unassembled WGS sequence"/>
</dbReference>
<dbReference type="RefSeq" id="WP_377556902.1">
    <property type="nucleotide sequence ID" value="NZ_JBHUHQ010000021.1"/>
</dbReference>
<accession>A0ABW4W5Z0</accession>
<proteinExistence type="predicted"/>
<evidence type="ECO:0000313" key="5">
    <source>
        <dbReference type="Proteomes" id="UP001597383"/>
    </source>
</evidence>
<protein>
    <submittedName>
        <fullName evidence="4">YrrS family protein</fullName>
    </submittedName>
</protein>
<feature type="domain" description="DUF1510" evidence="3">
    <location>
        <begin position="131"/>
        <end position="221"/>
    </location>
</feature>
<dbReference type="EMBL" id="JBHUHQ010000021">
    <property type="protein sequence ID" value="MFD2046150.1"/>
    <property type="molecule type" value="Genomic_DNA"/>
</dbReference>
<keyword evidence="2" id="KW-1133">Transmembrane helix</keyword>
<organism evidence="4 5">
    <name type="scientific">Ornithinibacillus salinisoli</name>
    <dbReference type="NCBI Taxonomy" id="1848459"/>
    <lineage>
        <taxon>Bacteria</taxon>
        <taxon>Bacillati</taxon>
        <taxon>Bacillota</taxon>
        <taxon>Bacilli</taxon>
        <taxon>Bacillales</taxon>
        <taxon>Bacillaceae</taxon>
        <taxon>Ornithinibacillus</taxon>
    </lineage>
</organism>
<keyword evidence="2" id="KW-0812">Transmembrane</keyword>
<feature type="region of interest" description="Disordered" evidence="1">
    <location>
        <begin position="47"/>
        <end position="124"/>
    </location>
</feature>
<reference evidence="5" key="1">
    <citation type="journal article" date="2019" name="Int. J. Syst. Evol. Microbiol.">
        <title>The Global Catalogue of Microorganisms (GCM) 10K type strain sequencing project: providing services to taxonomists for standard genome sequencing and annotation.</title>
        <authorList>
            <consortium name="The Broad Institute Genomics Platform"/>
            <consortium name="The Broad Institute Genome Sequencing Center for Infectious Disease"/>
            <person name="Wu L."/>
            <person name="Ma J."/>
        </authorList>
    </citation>
    <scope>NUCLEOTIDE SEQUENCE [LARGE SCALE GENOMIC DNA]</scope>
    <source>
        <strain evidence="5">R28</strain>
    </source>
</reference>
<evidence type="ECO:0000256" key="1">
    <source>
        <dbReference type="SAM" id="MobiDB-lite"/>
    </source>
</evidence>
<name>A0ABW4W5Z0_9BACI</name>
<dbReference type="InterPro" id="IPR009988">
    <property type="entry name" value="DUF1510"/>
</dbReference>
<comment type="caution">
    <text evidence="4">The sequence shown here is derived from an EMBL/GenBank/DDBJ whole genome shotgun (WGS) entry which is preliminary data.</text>
</comment>
<evidence type="ECO:0000259" key="3">
    <source>
        <dbReference type="Pfam" id="PF07423"/>
    </source>
</evidence>
<feature type="compositionally biased region" description="Acidic residues" evidence="1">
    <location>
        <begin position="103"/>
        <end position="124"/>
    </location>
</feature>
<evidence type="ECO:0000313" key="4">
    <source>
        <dbReference type="EMBL" id="MFD2046150.1"/>
    </source>
</evidence>
<evidence type="ECO:0000256" key="2">
    <source>
        <dbReference type="SAM" id="Phobius"/>
    </source>
</evidence>
<keyword evidence="5" id="KW-1185">Reference proteome</keyword>
<keyword evidence="2" id="KW-0472">Membrane</keyword>
<feature type="transmembrane region" description="Helical" evidence="2">
    <location>
        <begin position="21"/>
        <end position="43"/>
    </location>
</feature>